<name>A0A090LJ87_STRRB</name>
<evidence type="ECO:0000259" key="2">
    <source>
        <dbReference type="SMART" id="SM01017"/>
    </source>
</evidence>
<keyword evidence="4" id="KW-1185">Reference proteome</keyword>
<dbReference type="InterPro" id="IPR050357">
    <property type="entry name" value="Arrestin_domain-protein"/>
</dbReference>
<accession>A0A090LJ87</accession>
<evidence type="ECO:0000313" key="3">
    <source>
        <dbReference type="EMBL" id="CEF68183.1"/>
    </source>
</evidence>
<dbReference type="AlphaFoldDB" id="A0A090LJ87"/>
<dbReference type="InterPro" id="IPR014752">
    <property type="entry name" value="Arrestin-like_C"/>
</dbReference>
<sequence length="408" mass="46910">MHLLMKPVGLEVFLAPLSGTPKGLEDCFIEVDSSNSCYRAGETIKGNFKIILKEPLKVKSIAVSLHGKAKTSWHVWETRTQRYSREQINPQLRREPYPFEAEEIYIDEELQLCNECTMSPGTHRRSFEFKLPVELPPSFEGTVGNIRYYIKAKIVRNWKLDHNVKHYLSIIPFMDLSASEKAKKGLVKDIFRELGFLCFKYGAININIKLAKAGFVPGELIPINIILNNQSTKIISKVDVKLLETVQYIAERKGIQIGENRSNEKDKKVETRVIVSLSEEVDVIPYTEHTFIKSIPIPPIVPSFNICWCIQVNYYIKVKLSSSNKFLNSIAVDVPILIGTEPIRDGNEQFYNCNKNCIIKKKDSKEVGEENIEKSNSTYKFCESFFGKSRFEDLDDKDYHPKCLFYEK</sequence>
<dbReference type="Proteomes" id="UP000035682">
    <property type="component" value="Unplaced"/>
</dbReference>
<dbReference type="WBParaSite" id="SRAE_2000284100.1">
    <property type="protein sequence ID" value="SRAE_2000284100.1"/>
    <property type="gene ID" value="WBGene00263055"/>
</dbReference>
<dbReference type="EMBL" id="LN609529">
    <property type="protein sequence ID" value="CEF68183.1"/>
    <property type="molecule type" value="Genomic_DNA"/>
</dbReference>
<evidence type="ECO:0000256" key="1">
    <source>
        <dbReference type="ARBA" id="ARBA00005298"/>
    </source>
</evidence>
<dbReference type="Gene3D" id="2.60.40.640">
    <property type="match status" value="2"/>
</dbReference>
<dbReference type="SMART" id="SM01017">
    <property type="entry name" value="Arrestin_C"/>
    <property type="match status" value="1"/>
</dbReference>
<evidence type="ECO:0000313" key="5">
    <source>
        <dbReference type="WBParaSite" id="SRAE_2000284100.1"/>
    </source>
</evidence>
<dbReference type="CTD" id="36380548"/>
<dbReference type="WormBase" id="SRAE_2000284100">
    <property type="protein sequence ID" value="SRP11280"/>
    <property type="gene ID" value="WBGene00263055"/>
</dbReference>
<dbReference type="RefSeq" id="XP_024507383.1">
    <property type="nucleotide sequence ID" value="XM_024653958.1"/>
</dbReference>
<protein>
    <submittedName>
        <fullName evidence="3">Arrestin-like, N-terminal domain and Arrestin C-terminal-like domain and Arrestin, C-terminal domain and Immunoglobulin E-set domain-containing protein</fullName>
    </submittedName>
</protein>
<evidence type="ECO:0000313" key="4">
    <source>
        <dbReference type="Proteomes" id="UP000035682"/>
    </source>
</evidence>
<feature type="domain" description="Arrestin C-terminal-like" evidence="2">
    <location>
        <begin position="200"/>
        <end position="343"/>
    </location>
</feature>
<proteinExistence type="inferred from homology"/>
<dbReference type="SUPFAM" id="SSF81296">
    <property type="entry name" value="E set domains"/>
    <property type="match status" value="2"/>
</dbReference>
<organism evidence="3">
    <name type="scientific">Strongyloides ratti</name>
    <name type="common">Parasitic roundworm</name>
    <dbReference type="NCBI Taxonomy" id="34506"/>
    <lineage>
        <taxon>Eukaryota</taxon>
        <taxon>Metazoa</taxon>
        <taxon>Ecdysozoa</taxon>
        <taxon>Nematoda</taxon>
        <taxon>Chromadorea</taxon>
        <taxon>Rhabditida</taxon>
        <taxon>Tylenchina</taxon>
        <taxon>Panagrolaimomorpha</taxon>
        <taxon>Strongyloidoidea</taxon>
        <taxon>Strongyloididae</taxon>
        <taxon>Strongyloides</taxon>
    </lineage>
</organism>
<dbReference type="GO" id="GO:0005737">
    <property type="term" value="C:cytoplasm"/>
    <property type="evidence" value="ECO:0007669"/>
    <property type="project" value="TreeGrafter"/>
</dbReference>
<dbReference type="InterPro" id="IPR011022">
    <property type="entry name" value="Arrestin_C-like"/>
</dbReference>
<dbReference type="PANTHER" id="PTHR11188:SF175">
    <property type="entry name" value="ARRESTIN C-TERMINAL-LIKE DOMAIN-CONTAINING PROTEIN"/>
    <property type="match status" value="1"/>
</dbReference>
<reference evidence="5" key="2">
    <citation type="submission" date="2020-12" db="UniProtKB">
        <authorList>
            <consortium name="WormBaseParasite"/>
        </authorList>
    </citation>
    <scope>IDENTIFICATION</scope>
</reference>
<dbReference type="Pfam" id="PF02752">
    <property type="entry name" value="Arrestin_C"/>
    <property type="match status" value="1"/>
</dbReference>
<dbReference type="GeneID" id="36380548"/>
<gene>
    <name evidence="3 5 6" type="ORF">SRAE_2000284100</name>
</gene>
<dbReference type="STRING" id="34506.A0A090LJ87"/>
<dbReference type="OMA" id="MRLKIPC"/>
<evidence type="ECO:0000313" key="6">
    <source>
        <dbReference type="WormBase" id="SRAE_2000284100"/>
    </source>
</evidence>
<dbReference type="InterPro" id="IPR014756">
    <property type="entry name" value="Ig_E-set"/>
</dbReference>
<dbReference type="PANTHER" id="PTHR11188">
    <property type="entry name" value="ARRESTIN DOMAIN CONTAINING PROTEIN"/>
    <property type="match status" value="1"/>
</dbReference>
<dbReference type="OrthoDB" id="2333384at2759"/>
<dbReference type="GO" id="GO:0015031">
    <property type="term" value="P:protein transport"/>
    <property type="evidence" value="ECO:0007669"/>
    <property type="project" value="TreeGrafter"/>
</dbReference>
<reference evidence="3 4" key="1">
    <citation type="submission" date="2014-09" db="EMBL/GenBank/DDBJ databases">
        <authorList>
            <person name="Martin A.A."/>
        </authorList>
    </citation>
    <scope>NUCLEOTIDE SEQUENCE</scope>
    <source>
        <strain evidence="4">ED321</strain>
        <strain evidence="3">ED321 Heterogonic</strain>
    </source>
</reference>
<comment type="similarity">
    <text evidence="1">Belongs to the arrestin family.</text>
</comment>
<dbReference type="InterPro" id="IPR011021">
    <property type="entry name" value="Arrestin-like_N"/>
</dbReference>
<dbReference type="Pfam" id="PF00339">
    <property type="entry name" value="Arrestin_N"/>
    <property type="match status" value="1"/>
</dbReference>